<feature type="signal peptide" evidence="5">
    <location>
        <begin position="1"/>
        <end position="15"/>
    </location>
</feature>
<keyword evidence="8" id="KW-1185">Reference proteome</keyword>
<reference evidence="7 8" key="1">
    <citation type="submission" date="2024-02" db="EMBL/GenBank/DDBJ databases">
        <title>Haloferula sargassicola NBRC 104335.</title>
        <authorList>
            <person name="Ichikawa N."/>
            <person name="Katano-Makiyama Y."/>
            <person name="Hidaka K."/>
        </authorList>
    </citation>
    <scope>NUCLEOTIDE SEQUENCE [LARGE SCALE GENOMIC DNA]</scope>
    <source>
        <strain evidence="7 8">NBRC 104335</strain>
    </source>
</reference>
<dbReference type="Proteomes" id="UP001476282">
    <property type="component" value="Unassembled WGS sequence"/>
</dbReference>
<keyword evidence="4" id="KW-0862">Zinc</keyword>
<protein>
    <recommendedName>
        <fullName evidence="6">Peptidase M10 metallopeptidase domain-containing protein</fullName>
    </recommendedName>
</protein>
<keyword evidence="5" id="KW-0732">Signal</keyword>
<feature type="domain" description="Peptidase M10 metallopeptidase" evidence="6">
    <location>
        <begin position="132"/>
        <end position="191"/>
    </location>
</feature>
<comment type="caution">
    <text evidence="7">The sequence shown here is derived from an EMBL/GenBank/DDBJ whole genome shotgun (WGS) entry which is preliminary data.</text>
</comment>
<organism evidence="7 8">
    <name type="scientific">Haloferula sargassicola</name>
    <dbReference type="NCBI Taxonomy" id="490096"/>
    <lineage>
        <taxon>Bacteria</taxon>
        <taxon>Pseudomonadati</taxon>
        <taxon>Verrucomicrobiota</taxon>
        <taxon>Verrucomicrobiia</taxon>
        <taxon>Verrucomicrobiales</taxon>
        <taxon>Verrucomicrobiaceae</taxon>
        <taxon>Haloferula</taxon>
    </lineage>
</organism>
<accession>A0ABP9UJJ1</accession>
<dbReference type="InterPro" id="IPR001818">
    <property type="entry name" value="Pept_M10_metallopeptidase"/>
</dbReference>
<evidence type="ECO:0000256" key="4">
    <source>
        <dbReference type="ARBA" id="ARBA00022833"/>
    </source>
</evidence>
<dbReference type="Gene3D" id="3.40.390.10">
    <property type="entry name" value="Collagenase (Catalytic Domain)"/>
    <property type="match status" value="1"/>
</dbReference>
<sequence>MKVGLLLLAACPAMALEIEIDYRYDTSDFFSQPGAKTALRAVADSFEALLQDQLTAIVPTGVNTWTPGFFHPATGEYVHPPELQDMVVPQDTLIIFVGGRSLAGGSVGVGGPGGYTATATSGWLNGLRFRGQAGAAATPATDIGPWGGSIAFDTGETWNFDLAGRPANDRSDFVSVALHEMCHVLGFGTSDVFDGRISTFGGGLVFTGSSTMQIWGTAVPLDPEAGHWRDDDDCQAPLGYNPSNPDNVLSVTLEGFGRQHGQAQIALMDPTHCTLTTVRHLEVLTDLDLAALRDLGWEILPPPRLEIARGNDPPTLSWPTSSGVLYSIHRSPDLSHWTAIRPAAEGDGMIDHFTDSMPASGGAFYQLKAVLPPPAAALAMPAMTSDPSSTTLQASLRARVVDSCRHCGQSH</sequence>
<evidence type="ECO:0000256" key="1">
    <source>
        <dbReference type="ARBA" id="ARBA00022670"/>
    </source>
</evidence>
<keyword evidence="2" id="KW-0479">Metal-binding</keyword>
<evidence type="ECO:0000256" key="2">
    <source>
        <dbReference type="ARBA" id="ARBA00022723"/>
    </source>
</evidence>
<evidence type="ECO:0000313" key="7">
    <source>
        <dbReference type="EMBL" id="GAA5481685.1"/>
    </source>
</evidence>
<dbReference type="EMBL" id="BAABRI010000004">
    <property type="protein sequence ID" value="GAA5481685.1"/>
    <property type="molecule type" value="Genomic_DNA"/>
</dbReference>
<gene>
    <name evidence="7" type="ORF">Hsar01_00896</name>
</gene>
<feature type="chain" id="PRO_5047477906" description="Peptidase M10 metallopeptidase domain-containing protein" evidence="5">
    <location>
        <begin position="16"/>
        <end position="411"/>
    </location>
</feature>
<evidence type="ECO:0000313" key="8">
    <source>
        <dbReference type="Proteomes" id="UP001476282"/>
    </source>
</evidence>
<proteinExistence type="predicted"/>
<evidence type="ECO:0000256" key="3">
    <source>
        <dbReference type="ARBA" id="ARBA00022801"/>
    </source>
</evidence>
<evidence type="ECO:0000259" key="6">
    <source>
        <dbReference type="Pfam" id="PF00413"/>
    </source>
</evidence>
<name>A0ABP9UJJ1_9BACT</name>
<dbReference type="SUPFAM" id="SSF55486">
    <property type="entry name" value="Metalloproteases ('zincins'), catalytic domain"/>
    <property type="match status" value="2"/>
</dbReference>
<keyword evidence="3" id="KW-0378">Hydrolase</keyword>
<dbReference type="Pfam" id="PF00413">
    <property type="entry name" value="Peptidase_M10"/>
    <property type="match status" value="1"/>
</dbReference>
<dbReference type="RefSeq" id="WP_353565835.1">
    <property type="nucleotide sequence ID" value="NZ_BAABRI010000004.1"/>
</dbReference>
<dbReference type="InterPro" id="IPR024079">
    <property type="entry name" value="MetalloPept_cat_dom_sf"/>
</dbReference>
<evidence type="ECO:0000256" key="5">
    <source>
        <dbReference type="SAM" id="SignalP"/>
    </source>
</evidence>
<keyword evidence="1" id="KW-0645">Protease</keyword>